<dbReference type="Proteomes" id="UP000198432">
    <property type="component" value="Unassembled WGS sequence"/>
</dbReference>
<proteinExistence type="predicted"/>
<name>A0A239DCN0_9BACT</name>
<sequence length="99" mass="11526">METQKPTQTPQPEQKGIYCQTCKHWSRNKPRFEGLPQPVFGCCGCGLLYQHGTYFEHKTYGNEVLYTDGDVEYNLDDLNTDMYTRQDFGCIYHEERCAG</sequence>
<evidence type="ECO:0000313" key="1">
    <source>
        <dbReference type="EMBL" id="SNS30176.1"/>
    </source>
</evidence>
<reference evidence="2" key="1">
    <citation type="submission" date="2017-06" db="EMBL/GenBank/DDBJ databases">
        <authorList>
            <person name="Varghese N."/>
            <person name="Submissions S."/>
        </authorList>
    </citation>
    <scope>NUCLEOTIDE SEQUENCE [LARGE SCALE GENOMIC DNA]</scope>
    <source>
        <strain evidence="2">NKM1</strain>
    </source>
</reference>
<organism evidence="1 2">
    <name type="scientific">Pontibacter ummariensis</name>
    <dbReference type="NCBI Taxonomy" id="1610492"/>
    <lineage>
        <taxon>Bacteria</taxon>
        <taxon>Pseudomonadati</taxon>
        <taxon>Bacteroidota</taxon>
        <taxon>Cytophagia</taxon>
        <taxon>Cytophagales</taxon>
        <taxon>Hymenobacteraceae</taxon>
        <taxon>Pontibacter</taxon>
    </lineage>
</organism>
<gene>
    <name evidence="1" type="ORF">SAMN06296052_104172</name>
</gene>
<accession>A0A239DCN0</accession>
<dbReference type="RefSeq" id="WP_089318354.1">
    <property type="nucleotide sequence ID" value="NZ_FZOQ01000004.1"/>
</dbReference>
<dbReference type="EMBL" id="FZOQ01000004">
    <property type="protein sequence ID" value="SNS30176.1"/>
    <property type="molecule type" value="Genomic_DNA"/>
</dbReference>
<evidence type="ECO:0000313" key="2">
    <source>
        <dbReference type="Proteomes" id="UP000198432"/>
    </source>
</evidence>
<keyword evidence="2" id="KW-1185">Reference proteome</keyword>
<protein>
    <submittedName>
        <fullName evidence="1">Uncharacterized protein</fullName>
    </submittedName>
</protein>
<dbReference type="AlphaFoldDB" id="A0A239DCN0"/>